<gene>
    <name evidence="2" type="ORF">Psuf_016900</name>
</gene>
<organism evidence="2 3">
    <name type="scientific">Phytohabitans suffuscus</name>
    <dbReference type="NCBI Taxonomy" id="624315"/>
    <lineage>
        <taxon>Bacteria</taxon>
        <taxon>Bacillati</taxon>
        <taxon>Actinomycetota</taxon>
        <taxon>Actinomycetes</taxon>
        <taxon>Micromonosporales</taxon>
        <taxon>Micromonosporaceae</taxon>
    </lineage>
</organism>
<dbReference type="InterPro" id="IPR046549">
    <property type="entry name" value="DUF6703"/>
</dbReference>
<name>A0A6F8YE87_9ACTN</name>
<dbReference type="EMBL" id="AP022871">
    <property type="protein sequence ID" value="BCB84377.1"/>
    <property type="molecule type" value="Genomic_DNA"/>
</dbReference>
<feature type="transmembrane region" description="Helical" evidence="1">
    <location>
        <begin position="12"/>
        <end position="29"/>
    </location>
</feature>
<dbReference type="Proteomes" id="UP000503011">
    <property type="component" value="Chromosome"/>
</dbReference>
<accession>A0A6F8YE87</accession>
<reference evidence="2 3" key="2">
    <citation type="submission" date="2020-03" db="EMBL/GenBank/DDBJ databases">
        <authorList>
            <person name="Ichikawa N."/>
            <person name="Kimura A."/>
            <person name="Kitahashi Y."/>
            <person name="Uohara A."/>
        </authorList>
    </citation>
    <scope>NUCLEOTIDE SEQUENCE [LARGE SCALE GENOMIC DNA]</scope>
    <source>
        <strain evidence="2 3">NBRC 105367</strain>
    </source>
</reference>
<reference evidence="2 3" key="1">
    <citation type="submission" date="2020-03" db="EMBL/GenBank/DDBJ databases">
        <title>Whole genome shotgun sequence of Phytohabitans suffuscus NBRC 105367.</title>
        <authorList>
            <person name="Komaki H."/>
            <person name="Tamura T."/>
        </authorList>
    </citation>
    <scope>NUCLEOTIDE SEQUENCE [LARGE SCALE GENOMIC DNA]</scope>
    <source>
        <strain evidence="2 3">NBRC 105367</strain>
    </source>
</reference>
<sequence>MKGTRDARLARINPTAAFLGALAVMLVGLFAPGAIGGVVLLALAGGLIYLMGRTWPVAAPRTRTIRVIMLGLLLLVAFAKIL</sequence>
<keyword evidence="1" id="KW-0472">Membrane</keyword>
<proteinExistence type="predicted"/>
<protein>
    <submittedName>
        <fullName evidence="2">Uncharacterized protein</fullName>
    </submittedName>
</protein>
<dbReference type="KEGG" id="psuu:Psuf_016900"/>
<dbReference type="AlphaFoldDB" id="A0A6F8YE87"/>
<keyword evidence="3" id="KW-1185">Reference proteome</keyword>
<keyword evidence="1" id="KW-1133">Transmembrane helix</keyword>
<feature type="transmembrane region" description="Helical" evidence="1">
    <location>
        <begin position="35"/>
        <end position="52"/>
    </location>
</feature>
<evidence type="ECO:0000313" key="3">
    <source>
        <dbReference type="Proteomes" id="UP000503011"/>
    </source>
</evidence>
<feature type="transmembrane region" description="Helical" evidence="1">
    <location>
        <begin position="64"/>
        <end position="81"/>
    </location>
</feature>
<evidence type="ECO:0000313" key="2">
    <source>
        <dbReference type="EMBL" id="BCB84377.1"/>
    </source>
</evidence>
<keyword evidence="1" id="KW-0812">Transmembrane</keyword>
<dbReference type="Pfam" id="PF20444">
    <property type="entry name" value="DUF6703"/>
    <property type="match status" value="1"/>
</dbReference>
<evidence type="ECO:0000256" key="1">
    <source>
        <dbReference type="SAM" id="Phobius"/>
    </source>
</evidence>
<dbReference type="RefSeq" id="WP_173155525.1">
    <property type="nucleotide sequence ID" value="NZ_AP022871.1"/>
</dbReference>